<reference evidence="5 6" key="1">
    <citation type="submission" date="2020-08" db="EMBL/GenBank/DDBJ databases">
        <title>Genomic Encyclopedia of Archaeal and Bacterial Type Strains, Phase II (KMG-II): from individual species to whole genera.</title>
        <authorList>
            <person name="Goeker M."/>
        </authorList>
    </citation>
    <scope>NUCLEOTIDE SEQUENCE [LARGE SCALE GENOMIC DNA]</scope>
    <source>
        <strain evidence="5 6">DSM 43850</strain>
    </source>
</reference>
<dbReference type="EMBL" id="JACJID010000001">
    <property type="protein sequence ID" value="MBA8923872.1"/>
    <property type="molecule type" value="Genomic_DNA"/>
</dbReference>
<dbReference type="PANTHER" id="PTHR43004">
    <property type="entry name" value="TRK SYSTEM POTASSIUM UPTAKE PROTEIN"/>
    <property type="match status" value="1"/>
</dbReference>
<dbReference type="Gene3D" id="3.50.50.60">
    <property type="entry name" value="FAD/NAD(P)-binding domain"/>
    <property type="match status" value="1"/>
</dbReference>
<dbReference type="Pfam" id="PF01494">
    <property type="entry name" value="FAD_binding_3"/>
    <property type="match status" value="1"/>
</dbReference>
<evidence type="ECO:0000313" key="6">
    <source>
        <dbReference type="Proteomes" id="UP000517916"/>
    </source>
</evidence>
<dbReference type="Gene3D" id="3.30.70.2450">
    <property type="match status" value="1"/>
</dbReference>
<dbReference type="InterPro" id="IPR050641">
    <property type="entry name" value="RIFMO-like"/>
</dbReference>
<dbReference type="Proteomes" id="UP000517916">
    <property type="component" value="Unassembled WGS sequence"/>
</dbReference>
<comment type="cofactor">
    <cofactor evidence="1">
        <name>FAD</name>
        <dbReference type="ChEBI" id="CHEBI:57692"/>
    </cofactor>
</comment>
<accession>A0ABR6BAX9</accession>
<dbReference type="PRINTS" id="PR00420">
    <property type="entry name" value="RNGMNOXGNASE"/>
</dbReference>
<dbReference type="InterPro" id="IPR036188">
    <property type="entry name" value="FAD/NAD-bd_sf"/>
</dbReference>
<name>A0ABR6BAX9_9PSEU</name>
<gene>
    <name evidence="5" type="ORF">BC739_001069</name>
</gene>
<dbReference type="Pfam" id="PF21274">
    <property type="entry name" value="Rng_hyd_C"/>
    <property type="match status" value="1"/>
</dbReference>
<keyword evidence="6" id="KW-1185">Reference proteome</keyword>
<evidence type="ECO:0000313" key="5">
    <source>
        <dbReference type="EMBL" id="MBA8923872.1"/>
    </source>
</evidence>
<comment type="caution">
    <text evidence="5">The sequence shown here is derived from an EMBL/GenBank/DDBJ whole genome shotgun (WGS) entry which is preliminary data.</text>
</comment>
<evidence type="ECO:0000259" key="4">
    <source>
        <dbReference type="Pfam" id="PF01494"/>
    </source>
</evidence>
<protein>
    <submittedName>
        <fullName evidence="5">2-polyprenyl-6-methoxyphenol hydroxylase-like FAD-dependent oxidoreductase</fullName>
    </submittedName>
</protein>
<organism evidence="5 6">
    <name type="scientific">Kutzneria viridogrisea</name>
    <dbReference type="NCBI Taxonomy" id="47990"/>
    <lineage>
        <taxon>Bacteria</taxon>
        <taxon>Bacillati</taxon>
        <taxon>Actinomycetota</taxon>
        <taxon>Actinomycetes</taxon>
        <taxon>Pseudonocardiales</taxon>
        <taxon>Pseudonocardiaceae</taxon>
        <taxon>Kutzneria</taxon>
    </lineage>
</organism>
<dbReference type="SUPFAM" id="SSF51905">
    <property type="entry name" value="FAD/NAD(P)-binding domain"/>
    <property type="match status" value="1"/>
</dbReference>
<feature type="domain" description="FAD-binding" evidence="4">
    <location>
        <begin position="4"/>
        <end position="340"/>
    </location>
</feature>
<dbReference type="PANTHER" id="PTHR43004:SF19">
    <property type="entry name" value="BINDING MONOOXYGENASE, PUTATIVE (JCVI)-RELATED"/>
    <property type="match status" value="1"/>
</dbReference>
<dbReference type="RefSeq" id="WP_182836433.1">
    <property type="nucleotide sequence ID" value="NZ_BAAABQ010000065.1"/>
</dbReference>
<proteinExistence type="predicted"/>
<evidence type="ECO:0000256" key="3">
    <source>
        <dbReference type="ARBA" id="ARBA00022827"/>
    </source>
</evidence>
<dbReference type="Gene3D" id="3.40.30.120">
    <property type="match status" value="1"/>
</dbReference>
<evidence type="ECO:0000256" key="2">
    <source>
        <dbReference type="ARBA" id="ARBA00022630"/>
    </source>
</evidence>
<dbReference type="InterPro" id="IPR002938">
    <property type="entry name" value="FAD-bd"/>
</dbReference>
<keyword evidence="3" id="KW-0274">FAD</keyword>
<sequence>MDIEVDVMIAGAGPVGLMLAAELGRHGVSVVVLERLTEPTTQSRAQGLHARTIQTLHARGLLDGFVDATAATSGRAVPKPHFAGVGGLDFSVLDTGLPTMLFTPQAETERILAEEAAKLGVIVRRGHEVTDLSQTEDSVTVTCGGYTLTARFLVGCDGGHSTVRKLAGIDFPGSPPTVSTILGEVRLLDPDAAPAGWTRTPRGVTVIAKHPTDGHSRVLAIDFVDIHVQPTTPPTLAELRDRVAHILGRPVPIDEAASMTRYGDSARIAERYRSGRILLAGDAAHVHYPIGGQGLNVGLQDAVNLGWKLAGHIAGRLPEAVLDTYEAERRPAAEAVLENTRAQMRLLHPAPANDALRELFGQLLCRPEVNRHLVGLISGCDIRYDLSTKDHLVGRFLPARKITTDARTCLAAELLRSGRPLLLQLTATDALRKLTAGKHLDVVTAVPSEPWEHTAVLARPDGYLAWAGKADDPTGLEEALRTWVG</sequence>
<keyword evidence="2" id="KW-0285">Flavoprotein</keyword>
<evidence type="ECO:0000256" key="1">
    <source>
        <dbReference type="ARBA" id="ARBA00001974"/>
    </source>
</evidence>